<keyword evidence="3" id="KW-0813">Transport</keyword>
<dbReference type="PROSITE" id="PS50857">
    <property type="entry name" value="COX2_CUA"/>
    <property type="match status" value="1"/>
</dbReference>
<evidence type="ECO:0000256" key="7">
    <source>
        <dbReference type="ARBA" id="ARBA00022729"/>
    </source>
</evidence>
<dbReference type="SUPFAM" id="SSF49503">
    <property type="entry name" value="Cupredoxins"/>
    <property type="match status" value="1"/>
</dbReference>
<evidence type="ECO:0000259" key="18">
    <source>
        <dbReference type="PROSITE" id="PS50999"/>
    </source>
</evidence>
<proteinExistence type="inferred from homology"/>
<evidence type="ECO:0000256" key="11">
    <source>
        <dbReference type="ARBA" id="ARBA00023136"/>
    </source>
</evidence>
<evidence type="ECO:0000256" key="8">
    <source>
        <dbReference type="ARBA" id="ARBA00022982"/>
    </source>
</evidence>
<keyword evidence="12" id="KW-0564">Palmitate</keyword>
<keyword evidence="8" id="KW-0249">Electron transport</keyword>
<dbReference type="PROSITE" id="PS50999">
    <property type="entry name" value="COX2_TM"/>
    <property type="match status" value="1"/>
</dbReference>
<dbReference type="PANTHER" id="PTHR22888">
    <property type="entry name" value="CYTOCHROME C OXIDASE, SUBUNIT II"/>
    <property type="match status" value="1"/>
</dbReference>
<dbReference type="NCBIfam" id="TIGR01433">
    <property type="entry name" value="CyoA"/>
    <property type="match status" value="1"/>
</dbReference>
<evidence type="ECO:0000256" key="14">
    <source>
        <dbReference type="ARBA" id="ARBA00030198"/>
    </source>
</evidence>
<dbReference type="Pfam" id="PF00116">
    <property type="entry name" value="COX2"/>
    <property type="match status" value="1"/>
</dbReference>
<evidence type="ECO:0000256" key="12">
    <source>
        <dbReference type="ARBA" id="ARBA00023139"/>
    </source>
</evidence>
<dbReference type="PANTHER" id="PTHR22888:SF18">
    <property type="entry name" value="CYTOCHROME BO(3) UBIQUINOL OXIDASE SUBUNIT 2"/>
    <property type="match status" value="1"/>
</dbReference>
<evidence type="ECO:0000256" key="10">
    <source>
        <dbReference type="ARBA" id="ARBA00023002"/>
    </source>
</evidence>
<dbReference type="RefSeq" id="WP_380941980.1">
    <property type="nucleotide sequence ID" value="NZ_JBHUFC010000025.1"/>
</dbReference>
<keyword evidence="7" id="KW-0732">Signal</keyword>
<feature type="domain" description="Cytochrome oxidase subunit II transmembrane region profile" evidence="18">
    <location>
        <begin position="24"/>
        <end position="121"/>
    </location>
</feature>
<comment type="subcellular location">
    <subcellularLocation>
        <location evidence="1">Cell membrane</location>
        <topology evidence="1">Multi-pass membrane protein</topology>
    </subcellularLocation>
</comment>
<dbReference type="InterPro" id="IPR006333">
    <property type="entry name" value="Cyt_o_ubiquinol_oxidase_su2"/>
</dbReference>
<evidence type="ECO:0000256" key="5">
    <source>
        <dbReference type="ARBA" id="ARBA00022660"/>
    </source>
</evidence>
<feature type="compositionally biased region" description="Polar residues" evidence="15">
    <location>
        <begin position="350"/>
        <end position="359"/>
    </location>
</feature>
<dbReference type="InterPro" id="IPR034227">
    <property type="entry name" value="CuRO_UO_II"/>
</dbReference>
<dbReference type="InterPro" id="IPR002429">
    <property type="entry name" value="CcO_II-like_C"/>
</dbReference>
<keyword evidence="6 16" id="KW-0812">Transmembrane</keyword>
<evidence type="ECO:0000256" key="16">
    <source>
        <dbReference type="SAM" id="Phobius"/>
    </source>
</evidence>
<comment type="caution">
    <text evidence="19">The sequence shown here is derived from an EMBL/GenBank/DDBJ whole genome shotgun (WGS) entry which is preliminary data.</text>
</comment>
<accession>A0ABW4NHX8</accession>
<keyword evidence="5" id="KW-0679">Respiratory chain</keyword>
<reference evidence="20" key="1">
    <citation type="journal article" date="2019" name="Int. J. Syst. Evol. Microbiol.">
        <title>The Global Catalogue of Microorganisms (GCM) 10K type strain sequencing project: providing services to taxonomists for standard genome sequencing and annotation.</title>
        <authorList>
            <consortium name="The Broad Institute Genomics Platform"/>
            <consortium name="The Broad Institute Genome Sequencing Center for Infectious Disease"/>
            <person name="Wu L."/>
            <person name="Ma J."/>
        </authorList>
    </citation>
    <scope>NUCLEOTIDE SEQUENCE [LARGE SCALE GENOMIC DNA]</scope>
    <source>
        <strain evidence="20">Q85</strain>
    </source>
</reference>
<gene>
    <name evidence="19" type="primary">cyoA</name>
    <name evidence="19" type="ORF">ACFSC3_19600</name>
</gene>
<dbReference type="Gene3D" id="2.60.40.420">
    <property type="entry name" value="Cupredoxins - blue copper proteins"/>
    <property type="match status" value="1"/>
</dbReference>
<comment type="similarity">
    <text evidence="2">Belongs to the cytochrome c oxidase subunit 2 family.</text>
</comment>
<feature type="domain" description="Cytochrome oxidase subunit II copper A binding" evidence="17">
    <location>
        <begin position="136"/>
        <end position="248"/>
    </location>
</feature>
<evidence type="ECO:0000256" key="3">
    <source>
        <dbReference type="ARBA" id="ARBA00022448"/>
    </source>
</evidence>
<dbReference type="Gene3D" id="1.10.287.90">
    <property type="match status" value="1"/>
</dbReference>
<dbReference type="SUPFAM" id="SSF81464">
    <property type="entry name" value="Cytochrome c oxidase subunit II-like, transmembrane region"/>
    <property type="match status" value="1"/>
</dbReference>
<dbReference type="InterPro" id="IPR008972">
    <property type="entry name" value="Cupredoxin"/>
</dbReference>
<feature type="region of interest" description="Disordered" evidence="15">
    <location>
        <begin position="298"/>
        <end position="379"/>
    </location>
</feature>
<evidence type="ECO:0000256" key="2">
    <source>
        <dbReference type="ARBA" id="ARBA00007866"/>
    </source>
</evidence>
<dbReference type="Pfam" id="PF06481">
    <property type="entry name" value="COX_ARM"/>
    <property type="match status" value="1"/>
</dbReference>
<dbReference type="CDD" id="cd04212">
    <property type="entry name" value="CuRO_UO_II"/>
    <property type="match status" value="1"/>
</dbReference>
<feature type="transmembrane region" description="Helical" evidence="16">
    <location>
        <begin position="93"/>
        <end position="112"/>
    </location>
</feature>
<protein>
    <recommendedName>
        <fullName evidence="14">Ubiquinol oxidase polypeptide II</fullName>
    </recommendedName>
</protein>
<evidence type="ECO:0000313" key="19">
    <source>
        <dbReference type="EMBL" id="MFD1789766.1"/>
    </source>
</evidence>
<dbReference type="InterPro" id="IPR045187">
    <property type="entry name" value="CcO_II"/>
</dbReference>
<evidence type="ECO:0000313" key="20">
    <source>
        <dbReference type="Proteomes" id="UP001597283"/>
    </source>
</evidence>
<evidence type="ECO:0000256" key="1">
    <source>
        <dbReference type="ARBA" id="ARBA00004651"/>
    </source>
</evidence>
<keyword evidence="9 16" id="KW-1133">Transmembrane helix</keyword>
<name>A0ABW4NHX8_9SPHN</name>
<evidence type="ECO:0000256" key="15">
    <source>
        <dbReference type="SAM" id="MobiDB-lite"/>
    </source>
</evidence>
<feature type="compositionally biased region" description="Basic and acidic residues" evidence="15">
    <location>
        <begin position="333"/>
        <end position="349"/>
    </location>
</feature>
<keyword evidence="11 16" id="KW-0472">Membrane</keyword>
<evidence type="ECO:0000256" key="6">
    <source>
        <dbReference type="ARBA" id="ARBA00022692"/>
    </source>
</evidence>
<keyword evidence="4" id="KW-1003">Cell membrane</keyword>
<dbReference type="Proteomes" id="UP001597283">
    <property type="component" value="Unassembled WGS sequence"/>
</dbReference>
<keyword evidence="20" id="KW-1185">Reference proteome</keyword>
<evidence type="ECO:0000256" key="9">
    <source>
        <dbReference type="ARBA" id="ARBA00022989"/>
    </source>
</evidence>
<dbReference type="InterPro" id="IPR036257">
    <property type="entry name" value="Cyt_c_oxidase_su2_TM_sf"/>
</dbReference>
<evidence type="ECO:0000256" key="4">
    <source>
        <dbReference type="ARBA" id="ARBA00022475"/>
    </source>
</evidence>
<keyword evidence="10" id="KW-0560">Oxidoreductase</keyword>
<feature type="transmembrane region" description="Helical" evidence="16">
    <location>
        <begin position="46"/>
        <end position="72"/>
    </location>
</feature>
<organism evidence="19 20">
    <name type="scientific">Sphingomonas floccifaciens</name>
    <dbReference type="NCBI Taxonomy" id="1844115"/>
    <lineage>
        <taxon>Bacteria</taxon>
        <taxon>Pseudomonadati</taxon>
        <taxon>Pseudomonadota</taxon>
        <taxon>Alphaproteobacteria</taxon>
        <taxon>Sphingomonadales</taxon>
        <taxon>Sphingomonadaceae</taxon>
        <taxon>Sphingomonas</taxon>
    </lineage>
</organism>
<dbReference type="InterPro" id="IPR010514">
    <property type="entry name" value="COX_ARM"/>
</dbReference>
<evidence type="ECO:0000259" key="17">
    <source>
        <dbReference type="PROSITE" id="PS50857"/>
    </source>
</evidence>
<feature type="compositionally biased region" description="Basic and acidic residues" evidence="15">
    <location>
        <begin position="360"/>
        <end position="371"/>
    </location>
</feature>
<dbReference type="InterPro" id="IPR011759">
    <property type="entry name" value="Cyt_c_oxidase_su2_TM_dom"/>
</dbReference>
<keyword evidence="13" id="KW-0449">Lipoprotein</keyword>
<sequence length="379" mass="41900">MSDTSFSTMGRRLATLATLPALALLAACNTQVLDPAGDIALQQRDIIYISTALMLVIIVPVMALICVFAWRYRRGNKDATYDPDFHHSTSLELVIWSAPLLIIICLGALTWWSTHLLDPFRPVNRVSATKPVDPRVKPLDVQVVSLDWKWLFIYPEQGIATVNELALPVDRPVRFHLTSTNMMNTFYAPTLAGMIYTMPGMRSTLHAVLNKPGKFEGMSANYSGAGFSDMRFTLYGVDDRGFDAWVARVKAAPLALDTRSYLELEKPTDKVPAMYFAQSQVGLFDRIYQRCVRPGTPCMGQMMRKDADGGGMPSMHGSQPPAGKKPEGAIFKGGDEKPVSPKRGDERRNPSGNANPNDPNNRDMSRLDLRHGAPRAEAA</sequence>
<evidence type="ECO:0000256" key="13">
    <source>
        <dbReference type="ARBA" id="ARBA00023288"/>
    </source>
</evidence>
<dbReference type="EMBL" id="JBHUFC010000025">
    <property type="protein sequence ID" value="MFD1789766.1"/>
    <property type="molecule type" value="Genomic_DNA"/>
</dbReference>